<dbReference type="Gene3D" id="3.20.20.100">
    <property type="entry name" value="NADP-dependent oxidoreductase domain"/>
    <property type="match status" value="1"/>
</dbReference>
<sequence length="314" mass="35411">MTEKVQLGKSDVKVNPIALGTNAVGGHNLYNNLDEEQGKEVVRTAIRNGINLLDTAYIYGPERSEELVGETVKEFSRDEYAIATKGSHYFDEEGNVQQSNDPEFLKKQVEKSLERLQLDYIDLYYIHFPDENTPKDKAVAALKELKDAGKIKAIGVSNFSLEQLKEANKDGYVDVVQMEYNLLNRENEAIFDYTAENNITFIPYFPLVSGILAGKYNENSTFDDLRSENPEFQGEKFKENLKKVDELRGIANNHGVDVAHVVLAFYLTRPSLDVVIPGAKRADQVVDNLQTLDVTLTDEEIKHIESIFPVENNA</sequence>
<dbReference type="EMBL" id="QXRZ01000004">
    <property type="protein sequence ID" value="RIL42716.1"/>
    <property type="molecule type" value="Genomic_DNA"/>
</dbReference>
<dbReference type="PANTHER" id="PTHR43364">
    <property type="entry name" value="NADH-SPECIFIC METHYLGLYOXAL REDUCTASE-RELATED"/>
    <property type="match status" value="1"/>
</dbReference>
<comment type="caution">
    <text evidence="3">The sequence shown here is derived from an EMBL/GenBank/DDBJ whole genome shotgun (WGS) entry which is preliminary data.</text>
</comment>
<dbReference type="FunFam" id="3.20.20.100:FF:000004">
    <property type="entry name" value="Oxidoreductase, aldo/keto reductase"/>
    <property type="match status" value="1"/>
</dbReference>
<dbReference type="InterPro" id="IPR036812">
    <property type="entry name" value="NAD(P)_OxRdtase_dom_sf"/>
</dbReference>
<dbReference type="CDD" id="cd19083">
    <property type="entry name" value="AKR_AKR11A1_11D1"/>
    <property type="match status" value="1"/>
</dbReference>
<gene>
    <name evidence="3" type="ORF">BUZ01_07590</name>
</gene>
<dbReference type="Proteomes" id="UP000283576">
    <property type="component" value="Unassembled WGS sequence"/>
</dbReference>
<feature type="domain" description="NADP-dependent oxidoreductase" evidence="2">
    <location>
        <begin position="16"/>
        <end position="307"/>
    </location>
</feature>
<dbReference type="InterPro" id="IPR018170">
    <property type="entry name" value="Aldo/ket_reductase_CS"/>
</dbReference>
<organism evidence="3 4">
    <name type="scientific">Staphylococcus gallinarum</name>
    <dbReference type="NCBI Taxonomy" id="1293"/>
    <lineage>
        <taxon>Bacteria</taxon>
        <taxon>Bacillati</taxon>
        <taxon>Bacillota</taxon>
        <taxon>Bacilli</taxon>
        <taxon>Bacillales</taxon>
        <taxon>Staphylococcaceae</taxon>
        <taxon>Staphylococcus</taxon>
    </lineage>
</organism>
<evidence type="ECO:0000313" key="4">
    <source>
        <dbReference type="Proteomes" id="UP000283576"/>
    </source>
</evidence>
<dbReference type="GO" id="GO:0016491">
    <property type="term" value="F:oxidoreductase activity"/>
    <property type="evidence" value="ECO:0007669"/>
    <property type="project" value="UniProtKB-KW"/>
</dbReference>
<name>A0A2T4SW09_STAGA</name>
<dbReference type="InterPro" id="IPR023210">
    <property type="entry name" value="NADP_OxRdtase_dom"/>
</dbReference>
<dbReference type="GO" id="GO:0005829">
    <property type="term" value="C:cytosol"/>
    <property type="evidence" value="ECO:0007669"/>
    <property type="project" value="TreeGrafter"/>
</dbReference>
<evidence type="ECO:0000256" key="1">
    <source>
        <dbReference type="ARBA" id="ARBA00023002"/>
    </source>
</evidence>
<accession>A0A2T4SW09</accession>
<evidence type="ECO:0000259" key="2">
    <source>
        <dbReference type="Pfam" id="PF00248"/>
    </source>
</evidence>
<dbReference type="RefSeq" id="WP_107589935.1">
    <property type="nucleotide sequence ID" value="NZ_JAIEXT010000005.1"/>
</dbReference>
<dbReference type="PANTHER" id="PTHR43364:SF4">
    <property type="entry name" value="NAD(P)-LINKED OXIDOREDUCTASE SUPERFAMILY PROTEIN"/>
    <property type="match status" value="1"/>
</dbReference>
<proteinExistence type="predicted"/>
<dbReference type="InterPro" id="IPR050523">
    <property type="entry name" value="AKR_Detox_Biosynth"/>
</dbReference>
<evidence type="ECO:0000313" key="3">
    <source>
        <dbReference type="EMBL" id="RIL42716.1"/>
    </source>
</evidence>
<dbReference type="PRINTS" id="PR00069">
    <property type="entry name" value="ALDKETRDTASE"/>
</dbReference>
<reference evidence="3 4" key="1">
    <citation type="journal article" date="2016" name="Front. Microbiol.">
        <title>Comprehensive Phylogenetic Analysis of Bovine Non-aureus Staphylococci Species Based on Whole-Genome Sequencing.</title>
        <authorList>
            <person name="Naushad S."/>
            <person name="Barkema H.W."/>
            <person name="Luby C."/>
            <person name="Condas L.A."/>
            <person name="Nobrega D.B."/>
            <person name="Carson D.A."/>
            <person name="De Buck J."/>
        </authorList>
    </citation>
    <scope>NUCLEOTIDE SEQUENCE [LARGE SCALE GENOMIC DNA]</scope>
    <source>
        <strain evidence="3 4">SNUC 1388</strain>
    </source>
</reference>
<dbReference type="AlphaFoldDB" id="A0A2T4SW09"/>
<dbReference type="Pfam" id="PF00248">
    <property type="entry name" value="Aldo_ket_red"/>
    <property type="match status" value="1"/>
</dbReference>
<protein>
    <submittedName>
        <fullName evidence="3">Aldo/keto reductase</fullName>
    </submittedName>
</protein>
<dbReference type="PROSITE" id="PS00062">
    <property type="entry name" value="ALDOKETO_REDUCTASE_2"/>
    <property type="match status" value="1"/>
</dbReference>
<keyword evidence="1" id="KW-0560">Oxidoreductase</keyword>
<dbReference type="InterPro" id="IPR020471">
    <property type="entry name" value="AKR"/>
</dbReference>
<dbReference type="SUPFAM" id="SSF51430">
    <property type="entry name" value="NAD(P)-linked oxidoreductase"/>
    <property type="match status" value="1"/>
</dbReference>